<evidence type="ECO:0000313" key="1">
    <source>
        <dbReference type="EMBL" id="CAB4130325.1"/>
    </source>
</evidence>
<sequence length="118" mass="13367">MKNTDLYLLAQYAMKPRDTSQTKVSGYMQDPANVTYDEMVEISKSLRDADRIKNNVILNLTTKQVVKNSFNATATFDEMIKYYCDAYPSYLAQLGFTLEETNAPSDVQSVQEQSQEAA</sequence>
<organism evidence="1">
    <name type="scientific">uncultured Caudovirales phage</name>
    <dbReference type="NCBI Taxonomy" id="2100421"/>
    <lineage>
        <taxon>Viruses</taxon>
        <taxon>Duplodnaviria</taxon>
        <taxon>Heunggongvirae</taxon>
        <taxon>Uroviricota</taxon>
        <taxon>Caudoviricetes</taxon>
        <taxon>Peduoviridae</taxon>
        <taxon>Maltschvirus</taxon>
        <taxon>Maltschvirus maltsch</taxon>
    </lineage>
</organism>
<reference evidence="1" key="1">
    <citation type="submission" date="2020-04" db="EMBL/GenBank/DDBJ databases">
        <authorList>
            <person name="Chiriac C."/>
            <person name="Salcher M."/>
            <person name="Ghai R."/>
            <person name="Kavagutti S V."/>
        </authorList>
    </citation>
    <scope>NUCLEOTIDE SEQUENCE</scope>
</reference>
<dbReference type="EMBL" id="LR796237">
    <property type="protein sequence ID" value="CAB4130325.1"/>
    <property type="molecule type" value="Genomic_DNA"/>
</dbReference>
<name>A0A6J5L8I7_9CAUD</name>
<proteinExistence type="predicted"/>
<accession>A0A6J5L8I7</accession>
<gene>
    <name evidence="1" type="ORF">UFOVP116_382</name>
</gene>
<protein>
    <submittedName>
        <fullName evidence="1">Uncharacterized protein</fullName>
    </submittedName>
</protein>